<gene>
    <name evidence="1" type="ORF">NBRC116598_21340</name>
</gene>
<dbReference type="InterPro" id="IPR025395">
    <property type="entry name" value="Phage_tail_terminator-like"/>
</dbReference>
<dbReference type="Pfam" id="PF13554">
    <property type="entry name" value="Phage_tail_terminator_5"/>
    <property type="match status" value="1"/>
</dbReference>
<dbReference type="RefSeq" id="WP_353399802.1">
    <property type="nucleotide sequence ID" value="NZ_BAABWU010000007.1"/>
</dbReference>
<keyword evidence="2" id="KW-1185">Reference proteome</keyword>
<evidence type="ECO:0008006" key="3">
    <source>
        <dbReference type="Google" id="ProtNLM"/>
    </source>
</evidence>
<dbReference type="Gene3D" id="3.30.2000.20">
    <property type="match status" value="1"/>
</dbReference>
<protein>
    <recommendedName>
        <fullName evidence="3">DUF3168 domain-containing protein</fullName>
    </recommendedName>
</protein>
<proteinExistence type="predicted"/>
<evidence type="ECO:0000313" key="2">
    <source>
        <dbReference type="Proteomes" id="UP001441944"/>
    </source>
</evidence>
<evidence type="ECO:0000313" key="1">
    <source>
        <dbReference type="EMBL" id="GAA6196690.1"/>
    </source>
</evidence>
<comment type="caution">
    <text evidence="1">The sequence shown here is derived from an EMBL/GenBank/DDBJ whole genome shotgun (WGS) entry which is preliminary data.</text>
</comment>
<dbReference type="EMBL" id="BAABWU010000007">
    <property type="protein sequence ID" value="GAA6196690.1"/>
    <property type="molecule type" value="Genomic_DNA"/>
</dbReference>
<reference evidence="1 2" key="1">
    <citation type="submission" date="2024-04" db="EMBL/GenBank/DDBJ databases">
        <title>Draft genome sequence of Pseudophaeobacter arcticus NBRC 116598.</title>
        <authorList>
            <person name="Miyakawa T."/>
            <person name="Kusuya Y."/>
            <person name="Miura T."/>
        </authorList>
    </citation>
    <scope>NUCLEOTIDE SEQUENCE [LARGE SCALE GENOMIC DNA]</scope>
    <source>
        <strain evidence="1 2">SU-CL00105</strain>
    </source>
</reference>
<sequence>MSNPESDIHAALMAQAETISGYSMLWPQKGGDLPGGEHIRVAHVPNDNTPADLSSDVMERQGFLYLTLVSDLGQFEAVTKRKAGEIAAYFKRGQRLSKNGTSVKITGHTVRPGRQDGGRWETPVRISYWSMA</sequence>
<dbReference type="Proteomes" id="UP001441944">
    <property type="component" value="Unassembled WGS sequence"/>
</dbReference>
<organism evidence="1 2">
    <name type="scientific">Pseudophaeobacter arcticus</name>
    <dbReference type="NCBI Taxonomy" id="385492"/>
    <lineage>
        <taxon>Bacteria</taxon>
        <taxon>Pseudomonadati</taxon>
        <taxon>Pseudomonadota</taxon>
        <taxon>Alphaproteobacteria</taxon>
        <taxon>Rhodobacterales</taxon>
        <taxon>Paracoccaceae</taxon>
        <taxon>Pseudophaeobacter</taxon>
    </lineage>
</organism>
<name>A0ABQ0ALH0_9RHOB</name>
<accession>A0ABQ0ALH0</accession>